<dbReference type="PANTHER" id="PTHR39332">
    <property type="entry name" value="BLL4707 PROTEIN"/>
    <property type="match status" value="1"/>
</dbReference>
<dbReference type="KEGG" id="tcu:Tcur_2463"/>
<dbReference type="InterPro" id="IPR023393">
    <property type="entry name" value="START-like_dom_sf"/>
</dbReference>
<dbReference type="Gene3D" id="3.30.530.20">
    <property type="match status" value="1"/>
</dbReference>
<dbReference type="EMBL" id="CP001738">
    <property type="protein sequence ID" value="ACY98025.1"/>
    <property type="molecule type" value="Genomic_DNA"/>
</dbReference>
<dbReference type="InterPro" id="IPR019587">
    <property type="entry name" value="Polyketide_cyclase/dehydratase"/>
</dbReference>
<name>D1A3X2_THECD</name>
<dbReference type="Pfam" id="PF10604">
    <property type="entry name" value="Polyketide_cyc2"/>
    <property type="match status" value="1"/>
</dbReference>
<dbReference type="SUPFAM" id="SSF55961">
    <property type="entry name" value="Bet v1-like"/>
    <property type="match status" value="1"/>
</dbReference>
<keyword evidence="2" id="KW-1185">Reference proteome</keyword>
<dbReference type="Proteomes" id="UP000001918">
    <property type="component" value="Chromosome"/>
</dbReference>
<dbReference type="eggNOG" id="COG4276">
    <property type="taxonomic scope" value="Bacteria"/>
</dbReference>
<protein>
    <recommendedName>
        <fullName evidence="3">Polyketide cyclase/dehydrase</fullName>
    </recommendedName>
</protein>
<evidence type="ECO:0008006" key="3">
    <source>
        <dbReference type="Google" id="ProtNLM"/>
    </source>
</evidence>
<gene>
    <name evidence="1" type="ordered locus">Tcur_2463</name>
</gene>
<dbReference type="RefSeq" id="WP_012852809.1">
    <property type="nucleotide sequence ID" value="NC_013510.1"/>
</dbReference>
<evidence type="ECO:0000313" key="2">
    <source>
        <dbReference type="Proteomes" id="UP000001918"/>
    </source>
</evidence>
<organism evidence="1 2">
    <name type="scientific">Thermomonospora curvata (strain ATCC 19995 / DSM 43183 / JCM 3096 / KCTC 9072 / NBRC 15933 / NCIMB 10081 / Henssen B9)</name>
    <dbReference type="NCBI Taxonomy" id="471852"/>
    <lineage>
        <taxon>Bacteria</taxon>
        <taxon>Bacillati</taxon>
        <taxon>Actinomycetota</taxon>
        <taxon>Actinomycetes</taxon>
        <taxon>Streptosporangiales</taxon>
        <taxon>Thermomonosporaceae</taxon>
        <taxon>Thermomonospora</taxon>
    </lineage>
</organism>
<evidence type="ECO:0000313" key="1">
    <source>
        <dbReference type="EMBL" id="ACY98025.1"/>
    </source>
</evidence>
<accession>D1A3X2</accession>
<dbReference type="AlphaFoldDB" id="D1A3X2"/>
<reference evidence="1 2" key="1">
    <citation type="journal article" date="2011" name="Stand. Genomic Sci.">
        <title>Complete genome sequence of Thermomonospora curvata type strain (B9).</title>
        <authorList>
            <person name="Chertkov O."/>
            <person name="Sikorski J."/>
            <person name="Nolan M."/>
            <person name="Lapidus A."/>
            <person name="Lucas S."/>
            <person name="Del Rio T.G."/>
            <person name="Tice H."/>
            <person name="Cheng J.F."/>
            <person name="Goodwin L."/>
            <person name="Pitluck S."/>
            <person name="Liolios K."/>
            <person name="Ivanova N."/>
            <person name="Mavromatis K."/>
            <person name="Mikhailova N."/>
            <person name="Ovchinnikova G."/>
            <person name="Pati A."/>
            <person name="Chen A."/>
            <person name="Palaniappan K."/>
            <person name="Djao O.D."/>
            <person name="Land M."/>
            <person name="Hauser L."/>
            <person name="Chang Y.J."/>
            <person name="Jeffries C.D."/>
            <person name="Brettin T."/>
            <person name="Han C."/>
            <person name="Detter J.C."/>
            <person name="Rohde M."/>
            <person name="Goker M."/>
            <person name="Woyke T."/>
            <person name="Bristow J."/>
            <person name="Eisen J.A."/>
            <person name="Markowitz V."/>
            <person name="Hugenholtz P."/>
            <person name="Klenk H.P."/>
            <person name="Kyrpides N.C."/>
        </authorList>
    </citation>
    <scope>NUCLEOTIDE SEQUENCE [LARGE SCALE GENOMIC DNA]</scope>
    <source>
        <strain evidence="2">ATCC 19995 / DSM 43183 / JCM 3096 / KCTC 9072 / NBRC 15933 / NCIMB 10081 / Henssen B9</strain>
    </source>
</reference>
<sequence length="143" mass="15822">MPRSYASAVIDAPADEVWAYVRDSGNLAQWRPGITTCAIEDDGPADRVGSVRRLIGVGSTFRERLTLLDDEARCCAYDILECPLPVRDCRATIRVAPVTDTGQAFVEWQAEFTADAADERAMTATFDRAVLGPGLDLLRRRFR</sequence>
<dbReference type="STRING" id="471852.Tcur_2463"/>
<dbReference type="CDD" id="cd07821">
    <property type="entry name" value="PYR_PYL_RCAR_like"/>
    <property type="match status" value="1"/>
</dbReference>
<dbReference type="OrthoDB" id="6024794at2"/>
<proteinExistence type="predicted"/>
<dbReference type="HOGENOM" id="CLU_106645_1_0_11"/>
<dbReference type="PANTHER" id="PTHR39332:SF7">
    <property type="entry name" value="SRPBCC FAMILY PROTEIN"/>
    <property type="match status" value="1"/>
</dbReference>